<comment type="similarity">
    <text evidence="10 12">Belongs to the TonB-dependent receptor family.</text>
</comment>
<feature type="domain" description="TonB-dependent receptor-like beta-barrel" evidence="14">
    <location>
        <begin position="221"/>
        <end position="596"/>
    </location>
</feature>
<dbReference type="InterPro" id="IPR037066">
    <property type="entry name" value="Plug_dom_sf"/>
</dbReference>
<name>A0A2S7UUU1_9GAMM</name>
<evidence type="ECO:0000256" key="3">
    <source>
        <dbReference type="ARBA" id="ARBA00022452"/>
    </source>
</evidence>
<dbReference type="PROSITE" id="PS00430">
    <property type="entry name" value="TONB_DEPENDENT_REC_1"/>
    <property type="match status" value="1"/>
</dbReference>
<evidence type="ECO:0000256" key="5">
    <source>
        <dbReference type="ARBA" id="ARBA00022729"/>
    </source>
</evidence>
<dbReference type="EMBL" id="MSCH01000003">
    <property type="protein sequence ID" value="PQJ53051.1"/>
    <property type="molecule type" value="Genomic_DNA"/>
</dbReference>
<evidence type="ECO:0000256" key="8">
    <source>
        <dbReference type="ARBA" id="ARBA00023136"/>
    </source>
</evidence>
<comment type="caution">
    <text evidence="16">The sequence shown here is derived from an EMBL/GenBank/DDBJ whole genome shotgun (WGS) entry which is preliminary data.</text>
</comment>
<dbReference type="CDD" id="cd01347">
    <property type="entry name" value="ligand_gated_channel"/>
    <property type="match status" value="1"/>
</dbReference>
<dbReference type="Proteomes" id="UP000239007">
    <property type="component" value="Unassembled WGS sequence"/>
</dbReference>
<keyword evidence="5 13" id="KW-0732">Signal</keyword>
<evidence type="ECO:0000256" key="2">
    <source>
        <dbReference type="ARBA" id="ARBA00022448"/>
    </source>
</evidence>
<gene>
    <name evidence="16" type="ORF">BTO11_04855</name>
</gene>
<dbReference type="AlphaFoldDB" id="A0A2S7UUU1"/>
<dbReference type="GO" id="GO:0006811">
    <property type="term" value="P:monoatomic ion transport"/>
    <property type="evidence" value="ECO:0007669"/>
    <property type="project" value="UniProtKB-KW"/>
</dbReference>
<keyword evidence="4 10" id="KW-0812">Transmembrane</keyword>
<evidence type="ECO:0000256" key="9">
    <source>
        <dbReference type="ARBA" id="ARBA00023237"/>
    </source>
</evidence>
<keyword evidence="6" id="KW-0406">Ion transport</keyword>
<keyword evidence="3 10" id="KW-1134">Transmembrane beta strand</keyword>
<dbReference type="InterPro" id="IPR010916">
    <property type="entry name" value="TonB_box_CS"/>
</dbReference>
<dbReference type="Pfam" id="PF00593">
    <property type="entry name" value="TonB_dep_Rec_b-barrel"/>
    <property type="match status" value="1"/>
</dbReference>
<accession>A0A2S7UUU1</accession>
<evidence type="ECO:0000256" key="10">
    <source>
        <dbReference type="PROSITE-ProRule" id="PRU01360"/>
    </source>
</evidence>
<evidence type="ECO:0000256" key="6">
    <source>
        <dbReference type="ARBA" id="ARBA00023065"/>
    </source>
</evidence>
<keyword evidence="7 11" id="KW-0798">TonB box</keyword>
<reference evidence="16 17" key="1">
    <citation type="submission" date="2016-12" db="EMBL/GenBank/DDBJ databases">
        <title>Diversity of luminous bacteria.</title>
        <authorList>
            <person name="Yoshizawa S."/>
            <person name="Kogure K."/>
        </authorList>
    </citation>
    <scope>NUCLEOTIDE SEQUENCE [LARGE SCALE GENOMIC DNA]</scope>
    <source>
        <strain evidence="16 17">SA4-48</strain>
    </source>
</reference>
<dbReference type="Pfam" id="PF07715">
    <property type="entry name" value="Plug"/>
    <property type="match status" value="1"/>
</dbReference>
<organism evidence="16 17">
    <name type="scientific">Psychrosphaera saromensis</name>
    <dbReference type="NCBI Taxonomy" id="716813"/>
    <lineage>
        <taxon>Bacteria</taxon>
        <taxon>Pseudomonadati</taxon>
        <taxon>Pseudomonadota</taxon>
        <taxon>Gammaproteobacteria</taxon>
        <taxon>Alteromonadales</taxon>
        <taxon>Pseudoalteromonadaceae</taxon>
        <taxon>Psychrosphaera</taxon>
    </lineage>
</organism>
<dbReference type="PANTHER" id="PTHR30069:SF53">
    <property type="entry name" value="COLICIN I RECEPTOR-RELATED"/>
    <property type="match status" value="1"/>
</dbReference>
<dbReference type="InterPro" id="IPR036942">
    <property type="entry name" value="Beta-barrel_TonB_sf"/>
</dbReference>
<dbReference type="RefSeq" id="WP_105051523.1">
    <property type="nucleotide sequence ID" value="NZ_BMYG01000003.1"/>
</dbReference>
<evidence type="ECO:0000313" key="16">
    <source>
        <dbReference type="EMBL" id="PQJ53051.1"/>
    </source>
</evidence>
<dbReference type="InterPro" id="IPR000531">
    <property type="entry name" value="Beta-barrel_TonB"/>
</dbReference>
<dbReference type="OrthoDB" id="9764669at2"/>
<dbReference type="Gene3D" id="2.40.170.20">
    <property type="entry name" value="TonB-dependent receptor, beta-barrel domain"/>
    <property type="match status" value="1"/>
</dbReference>
<evidence type="ECO:0000313" key="17">
    <source>
        <dbReference type="Proteomes" id="UP000239007"/>
    </source>
</evidence>
<dbReference type="GO" id="GO:0009279">
    <property type="term" value="C:cell outer membrane"/>
    <property type="evidence" value="ECO:0007669"/>
    <property type="project" value="UniProtKB-SubCell"/>
</dbReference>
<evidence type="ECO:0000256" key="12">
    <source>
        <dbReference type="RuleBase" id="RU003357"/>
    </source>
</evidence>
<evidence type="ECO:0000256" key="7">
    <source>
        <dbReference type="ARBA" id="ARBA00023077"/>
    </source>
</evidence>
<keyword evidence="2 10" id="KW-0813">Transport</keyword>
<dbReference type="Gene3D" id="2.170.130.10">
    <property type="entry name" value="TonB-dependent receptor, plug domain"/>
    <property type="match status" value="1"/>
</dbReference>
<evidence type="ECO:0008006" key="18">
    <source>
        <dbReference type="Google" id="ProtNLM"/>
    </source>
</evidence>
<feature type="short sequence motif" description="TonB box" evidence="11">
    <location>
        <begin position="41"/>
        <end position="47"/>
    </location>
</feature>
<evidence type="ECO:0000259" key="15">
    <source>
        <dbReference type="Pfam" id="PF07715"/>
    </source>
</evidence>
<feature type="chain" id="PRO_5015437974" description="TonB-dependent receptor" evidence="13">
    <location>
        <begin position="31"/>
        <end position="623"/>
    </location>
</feature>
<dbReference type="PANTHER" id="PTHR30069">
    <property type="entry name" value="TONB-DEPENDENT OUTER MEMBRANE RECEPTOR"/>
    <property type="match status" value="1"/>
</dbReference>
<sequence length="623" mass="68100">MNIKHNTLFKKSLLSLTIVGAISTMSTASANTEVTADELETITVTASRSPMDVADSLASQVVITRADIARIQPKSVLDMLATVAGIDISTSGGRGQASSVYMRGANSDHTLVLLNGVRISSATLGSTNVQNIAPELVERIEIVKGPRAALWGSDAIGGVIQIFTRKLDGGEHFISTTVGSENYKMLNAGVGIEHGDGFTSLSVEHESADGFDAKDDAEFDKDGYSFNSLAINGQQQLNKELSVNWLAQLDQGDTEYDSSYGANESEVNNHVWQLGAIYDTQFASINNITQFSVSQNRTSNINHGNGITKSDGTQYDSRRNQYSVINSSELSALWQLNVGADMYQETLKGDAQYDETTRDTTGIFAHVMFNQDELSSELAVRNDDVEGVASENTYNASVGYQVTGSTQLTFSTGTGFKAPTFNDLYYPLQWGYVGNTELVSETSSSFEFSVKNKFDNLSVNFSVYKTDIEDLIDWSGSTAEFYVTPINVDNVEITGAELGANYQGFGGTHQFNVSYIEAEDVSTGNQLGRRAKEHVSYQFDTSIEKAELYAEVQYKGKRYDYLYGGTVVELDGYALVNLGVSYPVTKNFKIQAKVNNAFDEEYQNSDGYFTQGQVAYFGISYQN</sequence>
<dbReference type="SUPFAM" id="SSF56935">
    <property type="entry name" value="Porins"/>
    <property type="match status" value="1"/>
</dbReference>
<feature type="signal peptide" evidence="13">
    <location>
        <begin position="1"/>
        <end position="30"/>
    </location>
</feature>
<evidence type="ECO:0000256" key="1">
    <source>
        <dbReference type="ARBA" id="ARBA00004571"/>
    </source>
</evidence>
<evidence type="ECO:0000256" key="11">
    <source>
        <dbReference type="PROSITE-ProRule" id="PRU10143"/>
    </source>
</evidence>
<evidence type="ECO:0000256" key="4">
    <source>
        <dbReference type="ARBA" id="ARBA00022692"/>
    </source>
</evidence>
<evidence type="ECO:0000256" key="13">
    <source>
        <dbReference type="SAM" id="SignalP"/>
    </source>
</evidence>
<keyword evidence="9 10" id="KW-0998">Cell outer membrane</keyword>
<evidence type="ECO:0000259" key="14">
    <source>
        <dbReference type="Pfam" id="PF00593"/>
    </source>
</evidence>
<comment type="subcellular location">
    <subcellularLocation>
        <location evidence="1 10">Cell outer membrane</location>
        <topology evidence="1 10">Multi-pass membrane protein</topology>
    </subcellularLocation>
</comment>
<dbReference type="InterPro" id="IPR039426">
    <property type="entry name" value="TonB-dep_rcpt-like"/>
</dbReference>
<dbReference type="PROSITE" id="PS52016">
    <property type="entry name" value="TONB_DEPENDENT_REC_3"/>
    <property type="match status" value="1"/>
</dbReference>
<keyword evidence="8 10" id="KW-0472">Membrane</keyword>
<protein>
    <recommendedName>
        <fullName evidence="18">TonB-dependent receptor</fullName>
    </recommendedName>
</protein>
<dbReference type="InterPro" id="IPR012910">
    <property type="entry name" value="Plug_dom"/>
</dbReference>
<keyword evidence="17" id="KW-1185">Reference proteome</keyword>
<feature type="domain" description="TonB-dependent receptor plug" evidence="15">
    <location>
        <begin position="54"/>
        <end position="159"/>
    </location>
</feature>
<dbReference type="GO" id="GO:0015889">
    <property type="term" value="P:cobalamin transport"/>
    <property type="evidence" value="ECO:0007669"/>
    <property type="project" value="TreeGrafter"/>
</dbReference>
<proteinExistence type="inferred from homology"/>